<dbReference type="OrthoDB" id="6424509at2759"/>
<protein>
    <submittedName>
        <fullName evidence="2">Uncharacterized protein</fullName>
    </submittedName>
</protein>
<evidence type="ECO:0000313" key="2">
    <source>
        <dbReference type="EMBL" id="GFR10403.1"/>
    </source>
</evidence>
<organism evidence="2 3">
    <name type="scientific">Trichonephila clavata</name>
    <name type="common">Joro spider</name>
    <name type="synonym">Nephila clavata</name>
    <dbReference type="NCBI Taxonomy" id="2740835"/>
    <lineage>
        <taxon>Eukaryota</taxon>
        <taxon>Metazoa</taxon>
        <taxon>Ecdysozoa</taxon>
        <taxon>Arthropoda</taxon>
        <taxon>Chelicerata</taxon>
        <taxon>Arachnida</taxon>
        <taxon>Araneae</taxon>
        <taxon>Araneomorphae</taxon>
        <taxon>Entelegynae</taxon>
        <taxon>Araneoidea</taxon>
        <taxon>Nephilidae</taxon>
        <taxon>Trichonephila</taxon>
    </lineage>
</organism>
<feature type="transmembrane region" description="Helical" evidence="1">
    <location>
        <begin position="15"/>
        <end position="39"/>
    </location>
</feature>
<evidence type="ECO:0000256" key="1">
    <source>
        <dbReference type="SAM" id="Phobius"/>
    </source>
</evidence>
<keyword evidence="1" id="KW-0472">Membrane</keyword>
<feature type="transmembrane region" description="Helical" evidence="1">
    <location>
        <begin position="256"/>
        <end position="280"/>
    </location>
</feature>
<keyword evidence="1" id="KW-0812">Transmembrane</keyword>
<keyword evidence="1" id="KW-1133">Transmembrane helix</keyword>
<dbReference type="Proteomes" id="UP000887116">
    <property type="component" value="Unassembled WGS sequence"/>
</dbReference>
<proteinExistence type="predicted"/>
<comment type="caution">
    <text evidence="2">The sequence shown here is derived from an EMBL/GenBank/DDBJ whole genome shotgun (WGS) entry which is preliminary data.</text>
</comment>
<feature type="transmembrane region" description="Helical" evidence="1">
    <location>
        <begin position="178"/>
        <end position="202"/>
    </location>
</feature>
<dbReference type="AlphaFoldDB" id="A0A8X6J523"/>
<sequence>MLPIQEFFSVKRLDFILVASAITSVQKFVFVLYIAASLWNGSFYEICNRILMPQKPDIKWLSFFQNDAEDCDSTFQLFTKQRCIKSLLLKDDSGVYTAALDLSKFSKWHYLLIIRTFKLLAPFTIQMNFLLFPFLAVTVTTVLVKRILVYLGYENLWLRAGYSLRRLSSRTGLERSNFKSFLCLVFGFLATSLIFCLCTASPESECTTSTCLYCYPRLMHTLFKEQITDPYFNDRKSIQFLFGLTKYFTTALFSSFLYASTVVFLCMILYIVIDACVSLYDTGRNVARYLSTVSFRKTFTETWRQYLNPLSDFLPFSNDRQQSNVRTPRSLL</sequence>
<accession>A0A8X6J523</accession>
<dbReference type="EMBL" id="BMAO01036406">
    <property type="protein sequence ID" value="GFR10403.1"/>
    <property type="molecule type" value="Genomic_DNA"/>
</dbReference>
<reference evidence="2" key="1">
    <citation type="submission" date="2020-07" db="EMBL/GenBank/DDBJ databases">
        <title>Multicomponent nature underlies the extraordinary mechanical properties of spider dragline silk.</title>
        <authorList>
            <person name="Kono N."/>
            <person name="Nakamura H."/>
            <person name="Mori M."/>
            <person name="Yoshida Y."/>
            <person name="Ohtoshi R."/>
            <person name="Malay A.D."/>
            <person name="Moran D.A.P."/>
            <person name="Tomita M."/>
            <person name="Numata K."/>
            <person name="Arakawa K."/>
        </authorList>
    </citation>
    <scope>NUCLEOTIDE SEQUENCE</scope>
</reference>
<keyword evidence="3" id="KW-1185">Reference proteome</keyword>
<evidence type="ECO:0000313" key="3">
    <source>
        <dbReference type="Proteomes" id="UP000887116"/>
    </source>
</evidence>
<gene>
    <name evidence="2" type="ORF">TNCT_636931</name>
</gene>
<name>A0A8X6J523_TRICU</name>
<feature type="transmembrane region" description="Helical" evidence="1">
    <location>
        <begin position="131"/>
        <end position="157"/>
    </location>
</feature>